<keyword evidence="5 7" id="KW-1133">Transmembrane helix</keyword>
<dbReference type="GO" id="GO:0055085">
    <property type="term" value="P:transmembrane transport"/>
    <property type="evidence" value="ECO:0007669"/>
    <property type="project" value="InterPro"/>
</dbReference>
<keyword evidence="4 7" id="KW-0812">Transmembrane</keyword>
<dbReference type="GO" id="GO:0005886">
    <property type="term" value="C:plasma membrane"/>
    <property type="evidence" value="ECO:0007669"/>
    <property type="project" value="UniProtKB-SubCell"/>
</dbReference>
<evidence type="ECO:0000256" key="8">
    <source>
        <dbReference type="SAM" id="MobiDB-lite"/>
    </source>
</evidence>
<evidence type="ECO:0000256" key="4">
    <source>
        <dbReference type="ARBA" id="ARBA00022692"/>
    </source>
</evidence>
<dbReference type="Pfam" id="PF00528">
    <property type="entry name" value="BPD_transp_1"/>
    <property type="match status" value="1"/>
</dbReference>
<dbReference type="Gene3D" id="1.10.3720.10">
    <property type="entry name" value="MetI-like"/>
    <property type="match status" value="1"/>
</dbReference>
<evidence type="ECO:0000313" key="10">
    <source>
        <dbReference type="EMBL" id="MBB3732652.1"/>
    </source>
</evidence>
<name>A0A7W5YSP9_9ACTN</name>
<keyword evidence="3" id="KW-1003">Cell membrane</keyword>
<reference evidence="10 11" key="1">
    <citation type="submission" date="2020-08" db="EMBL/GenBank/DDBJ databases">
        <title>Sequencing the genomes of 1000 actinobacteria strains.</title>
        <authorList>
            <person name="Klenk H.-P."/>
        </authorList>
    </citation>
    <scope>NUCLEOTIDE SEQUENCE [LARGE SCALE GENOMIC DNA]</scope>
    <source>
        <strain evidence="10 11">DSM 44320</strain>
    </source>
</reference>
<feature type="transmembrane region" description="Helical" evidence="7">
    <location>
        <begin position="134"/>
        <end position="156"/>
    </location>
</feature>
<sequence length="324" mass="36256">MSLDVDAGRTRLRPVPPGPHRHRQSGRRHLLSWLDMRATPYLFVSPYFVLFALFGLFPLVFTLWVSLHEWQLAGDRDFIGMENYTQLLADTKFWNSVGNTVGIFVLATVPQLLIALLLANALNKRLRGRLVLRLSVLIPLVTSVVAVGVIFTQLYARDYGLVNWLLGTLGVEPIHWQNQKWSSWIAIATMVDWRWTGYNAIIYLAGMQTISKDIYEAASIDGATPRRQFWTITVPLLKPTIIFTVIVSTIGGFTLFAEPVIFGGGGMTGGTVGQFQTVAMFIVKEAFRDFDYGYAAAAAWILFLLILIAALINFAITRGLGRSR</sequence>
<evidence type="ECO:0000256" key="3">
    <source>
        <dbReference type="ARBA" id="ARBA00022475"/>
    </source>
</evidence>
<dbReference type="EMBL" id="JACIBV010000001">
    <property type="protein sequence ID" value="MBB3732652.1"/>
    <property type="molecule type" value="Genomic_DNA"/>
</dbReference>
<feature type="transmembrane region" description="Helical" evidence="7">
    <location>
        <begin position="292"/>
        <end position="316"/>
    </location>
</feature>
<feature type="transmembrane region" description="Helical" evidence="7">
    <location>
        <begin position="236"/>
        <end position="257"/>
    </location>
</feature>
<comment type="caution">
    <text evidence="10">The sequence shown here is derived from an EMBL/GenBank/DDBJ whole genome shotgun (WGS) entry which is preliminary data.</text>
</comment>
<dbReference type="PANTHER" id="PTHR30193:SF37">
    <property type="entry name" value="INNER MEMBRANE ABC TRANSPORTER PERMEASE PROTEIN YCJO"/>
    <property type="match status" value="1"/>
</dbReference>
<dbReference type="SUPFAM" id="SSF161098">
    <property type="entry name" value="MetI-like"/>
    <property type="match status" value="1"/>
</dbReference>
<keyword evidence="11" id="KW-1185">Reference proteome</keyword>
<proteinExistence type="inferred from homology"/>
<comment type="similarity">
    <text evidence="7">Belongs to the binding-protein-dependent transport system permease family.</text>
</comment>
<protein>
    <submittedName>
        <fullName evidence="10">Cellobiose transport system permease protein</fullName>
    </submittedName>
</protein>
<evidence type="ECO:0000256" key="6">
    <source>
        <dbReference type="ARBA" id="ARBA00023136"/>
    </source>
</evidence>
<evidence type="ECO:0000256" key="7">
    <source>
        <dbReference type="RuleBase" id="RU363032"/>
    </source>
</evidence>
<feature type="transmembrane region" description="Helical" evidence="7">
    <location>
        <begin position="41"/>
        <end position="67"/>
    </location>
</feature>
<evidence type="ECO:0000313" key="11">
    <source>
        <dbReference type="Proteomes" id="UP000579945"/>
    </source>
</evidence>
<gene>
    <name evidence="10" type="ORF">FHR33_008512</name>
</gene>
<dbReference type="InterPro" id="IPR035906">
    <property type="entry name" value="MetI-like_sf"/>
</dbReference>
<dbReference type="PANTHER" id="PTHR30193">
    <property type="entry name" value="ABC TRANSPORTER PERMEASE PROTEIN"/>
    <property type="match status" value="1"/>
</dbReference>
<dbReference type="RefSeq" id="WP_183659654.1">
    <property type="nucleotide sequence ID" value="NZ_BAAAXX010000123.1"/>
</dbReference>
<evidence type="ECO:0000259" key="9">
    <source>
        <dbReference type="PROSITE" id="PS50928"/>
    </source>
</evidence>
<evidence type="ECO:0000256" key="1">
    <source>
        <dbReference type="ARBA" id="ARBA00004651"/>
    </source>
</evidence>
<dbReference type="AlphaFoldDB" id="A0A7W5YSP9"/>
<evidence type="ECO:0000256" key="2">
    <source>
        <dbReference type="ARBA" id="ARBA00022448"/>
    </source>
</evidence>
<dbReference type="InterPro" id="IPR051393">
    <property type="entry name" value="ABC_transporter_permease"/>
</dbReference>
<accession>A0A7W5YSP9</accession>
<dbReference type="PROSITE" id="PS50928">
    <property type="entry name" value="ABC_TM1"/>
    <property type="match status" value="1"/>
</dbReference>
<dbReference type="CDD" id="cd06261">
    <property type="entry name" value="TM_PBP2"/>
    <property type="match status" value="1"/>
</dbReference>
<keyword evidence="6 7" id="KW-0472">Membrane</keyword>
<organism evidence="10 11">
    <name type="scientific">Nonomuraea dietziae</name>
    <dbReference type="NCBI Taxonomy" id="65515"/>
    <lineage>
        <taxon>Bacteria</taxon>
        <taxon>Bacillati</taxon>
        <taxon>Actinomycetota</taxon>
        <taxon>Actinomycetes</taxon>
        <taxon>Streptosporangiales</taxon>
        <taxon>Streptosporangiaceae</taxon>
        <taxon>Nonomuraea</taxon>
    </lineage>
</organism>
<comment type="subcellular location">
    <subcellularLocation>
        <location evidence="1 7">Cell membrane</location>
        <topology evidence="1 7">Multi-pass membrane protein</topology>
    </subcellularLocation>
</comment>
<feature type="domain" description="ABC transmembrane type-1" evidence="9">
    <location>
        <begin position="97"/>
        <end position="313"/>
    </location>
</feature>
<feature type="transmembrane region" description="Helical" evidence="7">
    <location>
        <begin position="101"/>
        <end position="122"/>
    </location>
</feature>
<evidence type="ECO:0000256" key="5">
    <source>
        <dbReference type="ARBA" id="ARBA00022989"/>
    </source>
</evidence>
<feature type="region of interest" description="Disordered" evidence="8">
    <location>
        <begin position="1"/>
        <end position="24"/>
    </location>
</feature>
<keyword evidence="2 7" id="KW-0813">Transport</keyword>
<dbReference type="GeneID" id="95394670"/>
<dbReference type="InterPro" id="IPR000515">
    <property type="entry name" value="MetI-like"/>
</dbReference>
<dbReference type="Proteomes" id="UP000579945">
    <property type="component" value="Unassembled WGS sequence"/>
</dbReference>